<keyword evidence="3" id="KW-1185">Reference proteome</keyword>
<sequence length="192" mass="22045">MRSLTNPAMLSFGLTFVATFLSGVLCDDACQRIIGWVPRNKEFRARCEVEGIDPKWPCFNSEGFDIQSVRVTTTSSSIKDVEKELFLIKDGDMHLFTTRDPAIPFTMEYNQGFNIAYSEYDKNTGCFKMAIEHLPWSEYEMEILDEKHNVIAGTFSVAPMEATVCTKWVNFNFYSYSGYGRFRGTNLIRSRK</sequence>
<proteinExistence type="predicted"/>
<name>A0A5C3E9Z3_9BASI</name>
<evidence type="ECO:0000256" key="1">
    <source>
        <dbReference type="SAM" id="SignalP"/>
    </source>
</evidence>
<dbReference type="Proteomes" id="UP000324022">
    <property type="component" value="Unassembled WGS sequence"/>
</dbReference>
<evidence type="ECO:0000313" key="3">
    <source>
        <dbReference type="Proteomes" id="UP000324022"/>
    </source>
</evidence>
<gene>
    <name evidence="2" type="ORF">UTRI_04000</name>
</gene>
<feature type="chain" id="PRO_5023050104" description="Mig1 protein" evidence="1">
    <location>
        <begin position="27"/>
        <end position="192"/>
    </location>
</feature>
<dbReference type="AlphaFoldDB" id="A0A5C3E9Z3"/>
<organism evidence="2 3">
    <name type="scientific">Ustilago trichophora</name>
    <dbReference type="NCBI Taxonomy" id="86804"/>
    <lineage>
        <taxon>Eukaryota</taxon>
        <taxon>Fungi</taxon>
        <taxon>Dikarya</taxon>
        <taxon>Basidiomycota</taxon>
        <taxon>Ustilaginomycotina</taxon>
        <taxon>Ustilaginomycetes</taxon>
        <taxon>Ustilaginales</taxon>
        <taxon>Ustilaginaceae</taxon>
        <taxon>Ustilago</taxon>
    </lineage>
</organism>
<accession>A0A5C3E9Z3</accession>
<dbReference type="EMBL" id="OOIN01000014">
    <property type="protein sequence ID" value="SPO26411.1"/>
    <property type="molecule type" value="Genomic_DNA"/>
</dbReference>
<protein>
    <recommendedName>
        <fullName evidence="4">Mig1 protein</fullName>
    </recommendedName>
</protein>
<evidence type="ECO:0000313" key="2">
    <source>
        <dbReference type="EMBL" id="SPO26411.1"/>
    </source>
</evidence>
<keyword evidence="1" id="KW-0732">Signal</keyword>
<evidence type="ECO:0008006" key="4">
    <source>
        <dbReference type="Google" id="ProtNLM"/>
    </source>
</evidence>
<feature type="signal peptide" evidence="1">
    <location>
        <begin position="1"/>
        <end position="26"/>
    </location>
</feature>
<reference evidence="2 3" key="1">
    <citation type="submission" date="2018-03" db="EMBL/GenBank/DDBJ databases">
        <authorList>
            <person name="Guldener U."/>
        </authorList>
    </citation>
    <scope>NUCLEOTIDE SEQUENCE [LARGE SCALE GENOMIC DNA]</scope>
    <source>
        <strain evidence="2 3">NBRC100155</strain>
    </source>
</reference>